<dbReference type="InterPro" id="IPR009057">
    <property type="entry name" value="Homeodomain-like_sf"/>
</dbReference>
<sequence length="344" mass="38325">MPIRQRTQMPGSEPKARAAALTSYPQVALRLGLNPNEFMRRFGLNPAILMNREQRIPFAAVCRLLEATAREASTPSVGIQMAEARTAFDFGVIGLLLTHKRTLREVLLAMVQYRHLLNDALGLYIETSGTQVIIREEILGEIDDWPQQTIELAVGVLARTCASVLGPHWRPVGVHFTHAAPPDLRVHRRIFGCPLVFKSDFNGFVCLVSDLDQPNPMADPALVRYAEGLAESLGAAGPQAITAEVRNAIYLLLPVEQAAIEHVAGQLHTSVRTLQRHLEEAGTTFSNLVEEVRQELAIRYMSNERYSIGRVAALLGYTQQASFTQWFSRHFGMAPRAWRAGRRK</sequence>
<comment type="caution">
    <text evidence="5">The sequence shown here is derived from an EMBL/GenBank/DDBJ whole genome shotgun (WGS) entry which is preliminary data.</text>
</comment>
<accession>H1SA72</accession>
<dbReference type="GO" id="GO:0000976">
    <property type="term" value="F:transcription cis-regulatory region binding"/>
    <property type="evidence" value="ECO:0007669"/>
    <property type="project" value="TreeGrafter"/>
</dbReference>
<dbReference type="Pfam" id="PF12833">
    <property type="entry name" value="HTH_18"/>
    <property type="match status" value="1"/>
</dbReference>
<dbReference type="Gene3D" id="1.10.10.60">
    <property type="entry name" value="Homeodomain-like"/>
    <property type="match status" value="1"/>
</dbReference>
<keyword evidence="2" id="KW-0238">DNA-binding</keyword>
<evidence type="ECO:0000259" key="4">
    <source>
        <dbReference type="PROSITE" id="PS01124"/>
    </source>
</evidence>
<dbReference type="SUPFAM" id="SSF46689">
    <property type="entry name" value="Homeodomain-like"/>
    <property type="match status" value="1"/>
</dbReference>
<dbReference type="AlphaFoldDB" id="H1SA72"/>
<dbReference type="PROSITE" id="PS01124">
    <property type="entry name" value="HTH_ARAC_FAMILY_2"/>
    <property type="match status" value="1"/>
</dbReference>
<protein>
    <submittedName>
        <fullName evidence="5">AraC family transcriptional regulator</fullName>
    </submittedName>
</protein>
<dbReference type="GO" id="GO:0005829">
    <property type="term" value="C:cytosol"/>
    <property type="evidence" value="ECO:0007669"/>
    <property type="project" value="TreeGrafter"/>
</dbReference>
<dbReference type="InterPro" id="IPR018060">
    <property type="entry name" value="HTH_AraC"/>
</dbReference>
<evidence type="ECO:0000256" key="2">
    <source>
        <dbReference type="ARBA" id="ARBA00023125"/>
    </source>
</evidence>
<keyword evidence="1" id="KW-0805">Transcription regulation</keyword>
<dbReference type="Proteomes" id="UP000005808">
    <property type="component" value="Unassembled WGS sequence"/>
</dbReference>
<evidence type="ECO:0000256" key="1">
    <source>
        <dbReference type="ARBA" id="ARBA00023015"/>
    </source>
</evidence>
<dbReference type="Pfam" id="PF12625">
    <property type="entry name" value="Arabinose_bd"/>
    <property type="match status" value="1"/>
</dbReference>
<dbReference type="PANTHER" id="PTHR47894">
    <property type="entry name" value="HTH-TYPE TRANSCRIPTIONAL REGULATOR GADX"/>
    <property type="match status" value="1"/>
</dbReference>
<dbReference type="RefSeq" id="WP_006160355.1">
    <property type="nucleotide sequence ID" value="NZ_AHJE01000062.1"/>
</dbReference>
<dbReference type="PANTHER" id="PTHR47894:SF4">
    <property type="entry name" value="HTH-TYPE TRANSCRIPTIONAL REGULATOR GADX"/>
    <property type="match status" value="1"/>
</dbReference>
<proteinExistence type="predicted"/>
<name>H1SA72_9BURK</name>
<dbReference type="InterPro" id="IPR032687">
    <property type="entry name" value="AraC-type_N"/>
</dbReference>
<dbReference type="SMART" id="SM00342">
    <property type="entry name" value="HTH_ARAC"/>
    <property type="match status" value="1"/>
</dbReference>
<feature type="domain" description="HTH araC/xylS-type" evidence="4">
    <location>
        <begin position="243"/>
        <end position="341"/>
    </location>
</feature>
<evidence type="ECO:0000313" key="5">
    <source>
        <dbReference type="EMBL" id="EHP40621.1"/>
    </source>
</evidence>
<organism evidence="5 6">
    <name type="scientific">Cupriavidus basilensis OR16</name>
    <dbReference type="NCBI Taxonomy" id="1127483"/>
    <lineage>
        <taxon>Bacteria</taxon>
        <taxon>Pseudomonadati</taxon>
        <taxon>Pseudomonadota</taxon>
        <taxon>Betaproteobacteria</taxon>
        <taxon>Burkholderiales</taxon>
        <taxon>Burkholderiaceae</taxon>
        <taxon>Cupriavidus</taxon>
    </lineage>
</organism>
<evidence type="ECO:0000256" key="3">
    <source>
        <dbReference type="ARBA" id="ARBA00023163"/>
    </source>
</evidence>
<reference evidence="5 6" key="1">
    <citation type="journal article" date="2012" name="J. Bacteriol.">
        <title>De Novo Genome Project of Cupriavidus basilensis OR16.</title>
        <authorList>
            <person name="Cserhati M."/>
            <person name="Kriszt B."/>
            <person name="Szoboszlay S."/>
            <person name="Toth A."/>
            <person name="Szabo I."/>
            <person name="Tancsics A."/>
            <person name="Nagy I."/>
            <person name="Horvath B."/>
            <person name="Nagy I."/>
            <person name="Kukolya J."/>
        </authorList>
    </citation>
    <scope>NUCLEOTIDE SEQUENCE [LARGE SCALE GENOMIC DNA]</scope>
    <source>
        <strain evidence="5 6">OR16</strain>
    </source>
</reference>
<keyword evidence="3" id="KW-0804">Transcription</keyword>
<evidence type="ECO:0000313" key="6">
    <source>
        <dbReference type="Proteomes" id="UP000005808"/>
    </source>
</evidence>
<dbReference type="EMBL" id="AHJE01000062">
    <property type="protein sequence ID" value="EHP40621.1"/>
    <property type="molecule type" value="Genomic_DNA"/>
</dbReference>
<dbReference type="GO" id="GO:0003700">
    <property type="term" value="F:DNA-binding transcription factor activity"/>
    <property type="evidence" value="ECO:0007669"/>
    <property type="project" value="InterPro"/>
</dbReference>
<gene>
    <name evidence="5" type="ORF">OR16_24965</name>
</gene>